<evidence type="ECO:0000256" key="1">
    <source>
        <dbReference type="ARBA" id="ARBA00001946"/>
    </source>
</evidence>
<dbReference type="OrthoDB" id="346907at2759"/>
<dbReference type="Gene3D" id="1.10.510.10">
    <property type="entry name" value="Transferase(Phosphotransferase) domain 1"/>
    <property type="match status" value="1"/>
</dbReference>
<feature type="domain" description="EF-hand" evidence="17">
    <location>
        <begin position="406"/>
        <end position="441"/>
    </location>
</feature>
<dbReference type="InterPro" id="IPR000719">
    <property type="entry name" value="Prot_kinase_dom"/>
</dbReference>
<evidence type="ECO:0000256" key="4">
    <source>
        <dbReference type="ARBA" id="ARBA00022527"/>
    </source>
</evidence>
<evidence type="ECO:0000256" key="11">
    <source>
        <dbReference type="ARBA" id="ARBA00022840"/>
    </source>
</evidence>
<dbReference type="Pfam" id="PF13499">
    <property type="entry name" value="EF-hand_7"/>
    <property type="match status" value="2"/>
</dbReference>
<evidence type="ECO:0000256" key="6">
    <source>
        <dbReference type="ARBA" id="ARBA00022723"/>
    </source>
</evidence>
<evidence type="ECO:0000256" key="10">
    <source>
        <dbReference type="ARBA" id="ARBA00022837"/>
    </source>
</evidence>
<dbReference type="SMART" id="SM00054">
    <property type="entry name" value="EFh"/>
    <property type="match status" value="3"/>
</dbReference>
<dbReference type="PROSITE" id="PS50011">
    <property type="entry name" value="PROTEIN_KINASE_DOM"/>
    <property type="match status" value="1"/>
</dbReference>
<keyword evidence="5" id="KW-0808">Transferase</keyword>
<evidence type="ECO:0000256" key="2">
    <source>
        <dbReference type="ARBA" id="ARBA00011245"/>
    </source>
</evidence>
<evidence type="ECO:0000259" key="16">
    <source>
        <dbReference type="PROSITE" id="PS50011"/>
    </source>
</evidence>
<dbReference type="AlphaFoldDB" id="A0A1R2ATC1"/>
<dbReference type="PANTHER" id="PTHR24349">
    <property type="entry name" value="SERINE/THREONINE-PROTEIN KINASE"/>
    <property type="match status" value="1"/>
</dbReference>
<dbReference type="PROSITE" id="PS00108">
    <property type="entry name" value="PROTEIN_KINASE_ST"/>
    <property type="match status" value="1"/>
</dbReference>
<dbReference type="Gene3D" id="3.30.200.20">
    <property type="entry name" value="Phosphorylase Kinase, domain 1"/>
    <property type="match status" value="1"/>
</dbReference>
<dbReference type="SMART" id="SM00220">
    <property type="entry name" value="S_TKc"/>
    <property type="match status" value="1"/>
</dbReference>
<dbReference type="GO" id="GO:0005509">
    <property type="term" value="F:calcium ion binding"/>
    <property type="evidence" value="ECO:0007669"/>
    <property type="project" value="InterPro"/>
</dbReference>
<dbReference type="GO" id="GO:0004674">
    <property type="term" value="F:protein serine/threonine kinase activity"/>
    <property type="evidence" value="ECO:0007669"/>
    <property type="project" value="UniProtKB-KW"/>
</dbReference>
<feature type="domain" description="EF-hand" evidence="17">
    <location>
        <begin position="334"/>
        <end position="369"/>
    </location>
</feature>
<dbReference type="Proteomes" id="UP000187209">
    <property type="component" value="Unassembled WGS sequence"/>
</dbReference>
<evidence type="ECO:0000256" key="14">
    <source>
        <dbReference type="ARBA" id="ARBA00048679"/>
    </source>
</evidence>
<dbReference type="InterPro" id="IPR011992">
    <property type="entry name" value="EF-hand-dom_pair"/>
</dbReference>
<dbReference type="FunFam" id="1.10.510.10:FF:000571">
    <property type="entry name" value="Maternal embryonic leucine zipper kinase"/>
    <property type="match status" value="1"/>
</dbReference>
<keyword evidence="8 15" id="KW-0547">Nucleotide-binding</keyword>
<comment type="catalytic activity">
    <reaction evidence="14">
        <text>L-seryl-[protein] + ATP = O-phospho-L-seryl-[protein] + ADP + H(+)</text>
        <dbReference type="Rhea" id="RHEA:17989"/>
        <dbReference type="Rhea" id="RHEA-COMP:9863"/>
        <dbReference type="Rhea" id="RHEA-COMP:11604"/>
        <dbReference type="ChEBI" id="CHEBI:15378"/>
        <dbReference type="ChEBI" id="CHEBI:29999"/>
        <dbReference type="ChEBI" id="CHEBI:30616"/>
        <dbReference type="ChEBI" id="CHEBI:83421"/>
        <dbReference type="ChEBI" id="CHEBI:456216"/>
        <dbReference type="EC" id="2.7.11.1"/>
    </reaction>
</comment>
<evidence type="ECO:0000313" key="18">
    <source>
        <dbReference type="EMBL" id="OMJ67764.1"/>
    </source>
</evidence>
<dbReference type="InterPro" id="IPR002048">
    <property type="entry name" value="EF_hand_dom"/>
</dbReference>
<accession>A0A1R2ATC1</accession>
<protein>
    <recommendedName>
        <fullName evidence="3">non-specific serine/threonine protein kinase</fullName>
        <ecNumber evidence="3">2.7.11.1</ecNumber>
    </recommendedName>
</protein>
<dbReference type="CDD" id="cd05117">
    <property type="entry name" value="STKc_CAMK"/>
    <property type="match status" value="1"/>
</dbReference>
<dbReference type="PROSITE" id="PS00107">
    <property type="entry name" value="PROTEIN_KINASE_ATP"/>
    <property type="match status" value="1"/>
</dbReference>
<dbReference type="InterPro" id="IPR011009">
    <property type="entry name" value="Kinase-like_dom_sf"/>
</dbReference>
<name>A0A1R2ATC1_9CILI</name>
<proteinExistence type="inferred from homology"/>
<dbReference type="SUPFAM" id="SSF56112">
    <property type="entry name" value="Protein kinase-like (PK-like)"/>
    <property type="match status" value="1"/>
</dbReference>
<dbReference type="InterPro" id="IPR050205">
    <property type="entry name" value="CDPK_Ser/Thr_kinases"/>
</dbReference>
<comment type="similarity">
    <text evidence="12">Belongs to the protein kinase superfamily. Ser/Thr protein kinase family. CDPK subfamily.</text>
</comment>
<dbReference type="Pfam" id="PF00069">
    <property type="entry name" value="Pkinase"/>
    <property type="match status" value="1"/>
</dbReference>
<dbReference type="InterPro" id="IPR017441">
    <property type="entry name" value="Protein_kinase_ATP_BS"/>
</dbReference>
<sequence>MGSCVPKSIKPTKCKQISASAISGAVKLTSIHEAFEFIKILGHGQYGTVREAVRKSDHTTSQKYAIKSIIKQKIAKHRTILKRELEILTYVDHPNIIKLYETYEDELYLHLVMEICTGGDVCDRLINKCSFSEQEAAQIMKQLLSAINYLHLNNITHRDLKPENFLYESETSNIVKLCDFGMSIKVEGNSRMKSIAGTPYYLAPEVLRGAYTKACDVWSLGVFMYFILMGKHPFKGESLESIYEKSSKGSKILNLNSLNKLSENARDLITKMLTVQPNKRITLQLALQHPWFTHYETKEERISPEVLKNLCKYKAKSKLWQEAMKVAVKNLSNSQINNLRAAFMQLDTLKSGFITAHELQQTMKNNGFNLASEEIDGIIRNCSYIESGKINYSDFLIATLGNKALVDEELMWEAFKIYDKNNLGKINVKDLKYALNIAGCEFTEDEFQELISEAKLDDNSNIDFDNFKIIMTCFEEENEQTRGDCVHKTFVKKMTSNFKAQMLKARTLGKTIEG</sequence>
<dbReference type="SUPFAM" id="SSF47473">
    <property type="entry name" value="EF-hand"/>
    <property type="match status" value="1"/>
</dbReference>
<evidence type="ECO:0000256" key="8">
    <source>
        <dbReference type="ARBA" id="ARBA00022741"/>
    </source>
</evidence>
<evidence type="ECO:0000256" key="9">
    <source>
        <dbReference type="ARBA" id="ARBA00022777"/>
    </source>
</evidence>
<evidence type="ECO:0000256" key="5">
    <source>
        <dbReference type="ARBA" id="ARBA00022679"/>
    </source>
</evidence>
<dbReference type="FunFam" id="3.30.200.20:FF:000315">
    <property type="entry name" value="Calcium-dependent protein kinase 3"/>
    <property type="match status" value="1"/>
</dbReference>
<evidence type="ECO:0000256" key="15">
    <source>
        <dbReference type="PROSITE-ProRule" id="PRU10141"/>
    </source>
</evidence>
<evidence type="ECO:0000259" key="17">
    <source>
        <dbReference type="PROSITE" id="PS50222"/>
    </source>
</evidence>
<feature type="binding site" evidence="15">
    <location>
        <position position="71"/>
    </location>
    <ligand>
        <name>ATP</name>
        <dbReference type="ChEBI" id="CHEBI:30616"/>
    </ligand>
</feature>
<keyword evidence="10" id="KW-0106">Calcium</keyword>
<keyword evidence="19" id="KW-1185">Reference proteome</keyword>
<evidence type="ECO:0000313" key="19">
    <source>
        <dbReference type="Proteomes" id="UP000187209"/>
    </source>
</evidence>
<dbReference type="Gene3D" id="1.10.238.10">
    <property type="entry name" value="EF-hand"/>
    <property type="match status" value="1"/>
</dbReference>
<keyword evidence="11 15" id="KW-0067">ATP-binding</keyword>
<comment type="caution">
    <text evidence="18">The sequence shown here is derived from an EMBL/GenBank/DDBJ whole genome shotgun (WGS) entry which is preliminary data.</text>
</comment>
<evidence type="ECO:0000256" key="12">
    <source>
        <dbReference type="ARBA" id="ARBA00024334"/>
    </source>
</evidence>
<evidence type="ECO:0000256" key="3">
    <source>
        <dbReference type="ARBA" id="ARBA00012513"/>
    </source>
</evidence>
<keyword evidence="6" id="KW-0479">Metal-binding</keyword>
<comment type="cofactor">
    <cofactor evidence="1">
        <name>Mg(2+)</name>
        <dbReference type="ChEBI" id="CHEBI:18420"/>
    </cofactor>
</comment>
<comment type="catalytic activity">
    <reaction evidence="13">
        <text>L-threonyl-[protein] + ATP = O-phospho-L-threonyl-[protein] + ADP + H(+)</text>
        <dbReference type="Rhea" id="RHEA:46608"/>
        <dbReference type="Rhea" id="RHEA-COMP:11060"/>
        <dbReference type="Rhea" id="RHEA-COMP:11605"/>
        <dbReference type="ChEBI" id="CHEBI:15378"/>
        <dbReference type="ChEBI" id="CHEBI:30013"/>
        <dbReference type="ChEBI" id="CHEBI:30616"/>
        <dbReference type="ChEBI" id="CHEBI:61977"/>
        <dbReference type="ChEBI" id="CHEBI:456216"/>
        <dbReference type="EC" id="2.7.11.1"/>
    </reaction>
</comment>
<dbReference type="EMBL" id="MPUH01001439">
    <property type="protein sequence ID" value="OMJ67764.1"/>
    <property type="molecule type" value="Genomic_DNA"/>
</dbReference>
<dbReference type="InterPro" id="IPR008271">
    <property type="entry name" value="Ser/Thr_kinase_AS"/>
</dbReference>
<comment type="subunit">
    <text evidence="2">Monomer.</text>
</comment>
<dbReference type="GO" id="GO:0005524">
    <property type="term" value="F:ATP binding"/>
    <property type="evidence" value="ECO:0007669"/>
    <property type="project" value="UniProtKB-UniRule"/>
</dbReference>
<reference evidence="18 19" key="1">
    <citation type="submission" date="2016-11" db="EMBL/GenBank/DDBJ databases">
        <title>The macronuclear genome of Stentor coeruleus: a giant cell with tiny introns.</title>
        <authorList>
            <person name="Slabodnick M."/>
            <person name="Ruby J.G."/>
            <person name="Reiff S.B."/>
            <person name="Swart E.C."/>
            <person name="Gosai S."/>
            <person name="Prabakaran S."/>
            <person name="Witkowska E."/>
            <person name="Larue G.E."/>
            <person name="Fisher S."/>
            <person name="Freeman R.M."/>
            <person name="Gunawardena J."/>
            <person name="Chu W."/>
            <person name="Stover N.A."/>
            <person name="Gregory B.D."/>
            <person name="Nowacki M."/>
            <person name="Derisi J."/>
            <person name="Roy S.W."/>
            <person name="Marshall W.F."/>
            <person name="Sood P."/>
        </authorList>
    </citation>
    <scope>NUCLEOTIDE SEQUENCE [LARGE SCALE GENOMIC DNA]</scope>
    <source>
        <strain evidence="18">WM001</strain>
    </source>
</reference>
<dbReference type="EC" id="2.7.11.1" evidence="3"/>
<keyword evidence="4" id="KW-0723">Serine/threonine-protein kinase</keyword>
<gene>
    <name evidence="18" type="ORF">SteCoe_34981</name>
</gene>
<dbReference type="PROSITE" id="PS50222">
    <property type="entry name" value="EF_HAND_2"/>
    <property type="match status" value="2"/>
</dbReference>
<keyword evidence="9" id="KW-0418">Kinase</keyword>
<keyword evidence="7" id="KW-0677">Repeat</keyword>
<organism evidence="18 19">
    <name type="scientific">Stentor coeruleus</name>
    <dbReference type="NCBI Taxonomy" id="5963"/>
    <lineage>
        <taxon>Eukaryota</taxon>
        <taxon>Sar</taxon>
        <taxon>Alveolata</taxon>
        <taxon>Ciliophora</taxon>
        <taxon>Postciliodesmatophora</taxon>
        <taxon>Heterotrichea</taxon>
        <taxon>Heterotrichida</taxon>
        <taxon>Stentoridae</taxon>
        <taxon>Stentor</taxon>
    </lineage>
</organism>
<feature type="domain" description="Protein kinase" evidence="16">
    <location>
        <begin position="35"/>
        <end position="292"/>
    </location>
</feature>
<evidence type="ECO:0000256" key="13">
    <source>
        <dbReference type="ARBA" id="ARBA00047899"/>
    </source>
</evidence>
<evidence type="ECO:0000256" key="7">
    <source>
        <dbReference type="ARBA" id="ARBA00022737"/>
    </source>
</evidence>